<dbReference type="InterPro" id="IPR000160">
    <property type="entry name" value="GGDEF_dom"/>
</dbReference>
<dbReference type="Proteomes" id="UP000054985">
    <property type="component" value="Unassembled WGS sequence"/>
</dbReference>
<dbReference type="EMBL" id="UGOG01000001">
    <property type="protein sequence ID" value="STX62356.1"/>
    <property type="molecule type" value="Genomic_DNA"/>
</dbReference>
<proteinExistence type="predicted"/>
<dbReference type="STRING" id="39962.Lmor_0772"/>
<dbReference type="InterPro" id="IPR035965">
    <property type="entry name" value="PAS-like_dom_sf"/>
</dbReference>
<dbReference type="PANTHER" id="PTHR46663">
    <property type="entry name" value="DIGUANYLATE CYCLASE DGCT-RELATED"/>
    <property type="match status" value="1"/>
</dbReference>
<feature type="domain" description="PAS" evidence="2">
    <location>
        <begin position="18"/>
        <end position="64"/>
    </location>
</feature>
<evidence type="ECO:0000313" key="6">
    <source>
        <dbReference type="Proteomes" id="UP000054985"/>
    </source>
</evidence>
<dbReference type="PANTHER" id="PTHR46663:SF3">
    <property type="entry name" value="SLL0267 PROTEIN"/>
    <property type="match status" value="1"/>
</dbReference>
<evidence type="ECO:0000313" key="7">
    <source>
        <dbReference type="Proteomes" id="UP000254040"/>
    </source>
</evidence>
<dbReference type="OrthoDB" id="9812358at2"/>
<dbReference type="Gene3D" id="3.30.450.20">
    <property type="entry name" value="PAS domain"/>
    <property type="match status" value="1"/>
</dbReference>
<dbReference type="NCBIfam" id="TIGR00229">
    <property type="entry name" value="sensory_box"/>
    <property type="match status" value="1"/>
</dbReference>
<evidence type="ECO:0000259" key="3">
    <source>
        <dbReference type="PROSITE" id="PS50887"/>
    </source>
</evidence>
<dbReference type="PROSITE" id="PS50112">
    <property type="entry name" value="PAS"/>
    <property type="match status" value="1"/>
</dbReference>
<dbReference type="SUPFAM" id="SSF55785">
    <property type="entry name" value="PYP-like sensor domain (PAS domain)"/>
    <property type="match status" value="1"/>
</dbReference>
<evidence type="ECO:0000313" key="5">
    <source>
        <dbReference type="EMBL" id="STX62356.1"/>
    </source>
</evidence>
<keyword evidence="5" id="KW-0378">Hydrolase</keyword>
<protein>
    <submittedName>
        <fullName evidence="5">Sensory box (GGDEF/EAL domain) regulatory protein</fullName>
        <ecNumber evidence="5">3.1.4.52</ecNumber>
    </submittedName>
</protein>
<name>A0A378JV94_9GAMM</name>
<feature type="domain" description="GGDEF" evidence="3">
    <location>
        <begin position="181"/>
        <end position="314"/>
    </location>
</feature>
<dbReference type="Gene3D" id="3.30.70.270">
    <property type="match status" value="1"/>
</dbReference>
<gene>
    <name evidence="5" type="primary">gmr_6</name>
    <name evidence="4" type="ORF">Lmor_0772</name>
    <name evidence="5" type="ORF">NCTC12239_01278</name>
</gene>
<dbReference type="CDD" id="cd01949">
    <property type="entry name" value="GGDEF"/>
    <property type="match status" value="1"/>
</dbReference>
<dbReference type="SUPFAM" id="SSF55073">
    <property type="entry name" value="Nucleotide cyclase"/>
    <property type="match status" value="1"/>
</dbReference>
<evidence type="ECO:0000313" key="4">
    <source>
        <dbReference type="EMBL" id="KTD35325.1"/>
    </source>
</evidence>
<accession>A0A378JV94</accession>
<dbReference type="InterPro" id="IPR052163">
    <property type="entry name" value="DGC-Regulatory_Protein"/>
</dbReference>
<dbReference type="SMART" id="SM00091">
    <property type="entry name" value="PAS"/>
    <property type="match status" value="1"/>
</dbReference>
<dbReference type="Pfam" id="PF00990">
    <property type="entry name" value="GGDEF"/>
    <property type="match status" value="1"/>
</dbReference>
<comment type="cofactor">
    <cofactor evidence="1">
        <name>Mg(2+)</name>
        <dbReference type="ChEBI" id="CHEBI:18420"/>
    </cofactor>
</comment>
<dbReference type="InterPro" id="IPR000014">
    <property type="entry name" value="PAS"/>
</dbReference>
<dbReference type="Proteomes" id="UP000254040">
    <property type="component" value="Unassembled WGS sequence"/>
</dbReference>
<dbReference type="AlphaFoldDB" id="A0A378JV94"/>
<dbReference type="Pfam" id="PF13426">
    <property type="entry name" value="PAS_9"/>
    <property type="match status" value="1"/>
</dbReference>
<dbReference type="PROSITE" id="PS50887">
    <property type="entry name" value="GGDEF"/>
    <property type="match status" value="1"/>
</dbReference>
<dbReference type="EMBL" id="LNYN01000014">
    <property type="protein sequence ID" value="KTD35325.1"/>
    <property type="molecule type" value="Genomic_DNA"/>
</dbReference>
<dbReference type="SMART" id="SM00267">
    <property type="entry name" value="GGDEF"/>
    <property type="match status" value="1"/>
</dbReference>
<dbReference type="InterPro" id="IPR029787">
    <property type="entry name" value="Nucleotide_cyclase"/>
</dbReference>
<dbReference type="NCBIfam" id="TIGR00254">
    <property type="entry name" value="GGDEF"/>
    <property type="match status" value="1"/>
</dbReference>
<dbReference type="GO" id="GO:0071111">
    <property type="term" value="F:cyclic-guanylate-specific phosphodiesterase activity"/>
    <property type="evidence" value="ECO:0007669"/>
    <property type="project" value="UniProtKB-EC"/>
</dbReference>
<evidence type="ECO:0000256" key="1">
    <source>
        <dbReference type="ARBA" id="ARBA00001946"/>
    </source>
</evidence>
<reference evidence="4 6" key="1">
    <citation type="submission" date="2015-11" db="EMBL/GenBank/DDBJ databases">
        <title>Genomic analysis of 38 Legionella species identifies large and diverse effector repertoires.</title>
        <authorList>
            <person name="Burstein D."/>
            <person name="Amaro F."/>
            <person name="Zusman T."/>
            <person name="Lifshitz Z."/>
            <person name="Cohen O."/>
            <person name="Gilbert J.A."/>
            <person name="Pupko T."/>
            <person name="Shuman H.A."/>
            <person name="Segal G."/>
        </authorList>
    </citation>
    <scope>NUCLEOTIDE SEQUENCE [LARGE SCALE GENOMIC DNA]</scope>
    <source>
        <strain evidence="4 6">ATCC 43877</strain>
    </source>
</reference>
<reference evidence="5 7" key="2">
    <citation type="submission" date="2018-06" db="EMBL/GenBank/DDBJ databases">
        <authorList>
            <consortium name="Pathogen Informatics"/>
            <person name="Doyle S."/>
        </authorList>
    </citation>
    <scope>NUCLEOTIDE SEQUENCE [LARGE SCALE GENOMIC DNA]</scope>
    <source>
        <strain evidence="5 7">NCTC12239</strain>
    </source>
</reference>
<dbReference type="CDD" id="cd00130">
    <property type="entry name" value="PAS"/>
    <property type="match status" value="1"/>
</dbReference>
<dbReference type="FunFam" id="3.30.70.270:FF:000001">
    <property type="entry name" value="Diguanylate cyclase domain protein"/>
    <property type="match status" value="1"/>
</dbReference>
<sequence>MTASLHQYSSLPELIELGEEGLKGVFEEITNGITVTNERSQILYVNRAFTSITGYEAHEVLGNNPGMFHSGRHDKQFYQDMWGALNKYGRWQGEIWNRRKSGTVVPELLTITKIVNSKKHIFYIGIFSDISFLVQENEMKINLALHDPLTKLCNRTLLEDRFHTIQNDYKRRSTEVRFKNKQVALLFIDMDYFKEINDEHGHLVGDSVLIFVAQILKKCARSNDTVARIGGDEFVVILSDITKNDHVEGYCTRVQQELESGIIIKNELFIPKLSIGVSLFPTEATRFDKLIAYADKAMYHSKKTGKYLTFYSELHQ</sequence>
<organism evidence="5 7">
    <name type="scientific">Legionella moravica</name>
    <dbReference type="NCBI Taxonomy" id="39962"/>
    <lineage>
        <taxon>Bacteria</taxon>
        <taxon>Pseudomonadati</taxon>
        <taxon>Pseudomonadota</taxon>
        <taxon>Gammaproteobacteria</taxon>
        <taxon>Legionellales</taxon>
        <taxon>Legionellaceae</taxon>
        <taxon>Legionella</taxon>
    </lineage>
</organism>
<dbReference type="InterPro" id="IPR043128">
    <property type="entry name" value="Rev_trsase/Diguanyl_cyclase"/>
</dbReference>
<evidence type="ECO:0000259" key="2">
    <source>
        <dbReference type="PROSITE" id="PS50112"/>
    </source>
</evidence>
<dbReference type="EC" id="3.1.4.52" evidence="5"/>
<keyword evidence="6" id="KW-1185">Reference proteome</keyword>
<dbReference type="RefSeq" id="WP_028383856.1">
    <property type="nucleotide sequence ID" value="NZ_CAAAJG010000030.1"/>
</dbReference>